<dbReference type="EMBL" id="CYRY02045794">
    <property type="protein sequence ID" value="VCX41326.1"/>
    <property type="molecule type" value="Genomic_DNA"/>
</dbReference>
<keyword evidence="3" id="KW-1185">Reference proteome</keyword>
<feature type="compositionally biased region" description="Low complexity" evidence="1">
    <location>
        <begin position="68"/>
        <end position="79"/>
    </location>
</feature>
<comment type="caution">
    <text evidence="2">The sequence shown here is derived from an EMBL/GenBank/DDBJ whole genome shotgun (WGS) entry which is preliminary data.</text>
</comment>
<dbReference type="Proteomes" id="UP000269945">
    <property type="component" value="Unassembled WGS sequence"/>
</dbReference>
<feature type="non-terminal residue" evidence="2">
    <location>
        <position position="1"/>
    </location>
</feature>
<feature type="region of interest" description="Disordered" evidence="1">
    <location>
        <begin position="55"/>
        <end position="87"/>
    </location>
</feature>
<evidence type="ECO:0000313" key="3">
    <source>
        <dbReference type="Proteomes" id="UP000269945"/>
    </source>
</evidence>
<dbReference type="PANTHER" id="PTHR12517">
    <property type="entry name" value="VACUOLAR PROTEIN SORTING-ASSOCIATED PROTEIN 13B"/>
    <property type="match status" value="1"/>
</dbReference>
<dbReference type="AlphaFoldDB" id="A0A9X9MBD4"/>
<accession>A0A9X9MBD4</accession>
<proteinExistence type="predicted"/>
<evidence type="ECO:0000256" key="1">
    <source>
        <dbReference type="SAM" id="MobiDB-lite"/>
    </source>
</evidence>
<gene>
    <name evidence="2" type="ORF">BN2614_LOCUS2</name>
</gene>
<name>A0A9X9MBD4_GULGU</name>
<feature type="non-terminal residue" evidence="2">
    <location>
        <position position="87"/>
    </location>
</feature>
<dbReference type="PANTHER" id="PTHR12517:SF0">
    <property type="entry name" value="INTERMEMBRANE LIPID TRANSFER PROTEIN VPS13B"/>
    <property type="match status" value="1"/>
</dbReference>
<evidence type="ECO:0000313" key="2">
    <source>
        <dbReference type="EMBL" id="VCX41326.1"/>
    </source>
</evidence>
<dbReference type="InterPro" id="IPR039782">
    <property type="entry name" value="VPS13B"/>
</dbReference>
<reference evidence="2 3" key="1">
    <citation type="submission" date="2018-10" db="EMBL/GenBank/DDBJ databases">
        <authorList>
            <person name="Ekblom R."/>
            <person name="Jareborg N."/>
        </authorList>
    </citation>
    <scope>NUCLEOTIDE SEQUENCE [LARGE SCALE GENOMIC DNA]</scope>
    <source>
        <tissue evidence="2">Muscle</tissue>
    </source>
</reference>
<protein>
    <submittedName>
        <fullName evidence="2">Uncharacterized protein</fullName>
    </submittedName>
</protein>
<organism evidence="2 3">
    <name type="scientific">Gulo gulo</name>
    <name type="common">Wolverine</name>
    <name type="synonym">Gluton</name>
    <dbReference type="NCBI Taxonomy" id="48420"/>
    <lineage>
        <taxon>Eukaryota</taxon>
        <taxon>Metazoa</taxon>
        <taxon>Chordata</taxon>
        <taxon>Craniata</taxon>
        <taxon>Vertebrata</taxon>
        <taxon>Euteleostomi</taxon>
        <taxon>Mammalia</taxon>
        <taxon>Eutheria</taxon>
        <taxon>Laurasiatheria</taxon>
        <taxon>Carnivora</taxon>
        <taxon>Caniformia</taxon>
        <taxon>Musteloidea</taxon>
        <taxon>Mustelidae</taxon>
        <taxon>Guloninae</taxon>
        <taxon>Gulo</taxon>
    </lineage>
</organism>
<sequence length="87" mass="9582">LGAVLLCSVQGVAVNIDPVLYTWLIYQPQKRTSRHMQQQPVVAVPLVMPISRRKDDEVSVGSAPLAKQQSYQASEYASSPIKTKTLT</sequence>